<dbReference type="PANTHER" id="PTHR16160:SF12">
    <property type="entry name" value="FERMITIN FAMILY HOMOLOG 1"/>
    <property type="match status" value="1"/>
</dbReference>
<evidence type="ECO:0000313" key="3">
    <source>
        <dbReference type="Proteomes" id="UP001488838"/>
    </source>
</evidence>
<dbReference type="InterPro" id="IPR040790">
    <property type="entry name" value="Kindlin_2_N"/>
</dbReference>
<gene>
    <name evidence="2" type="ORF">U0070_026145</name>
</gene>
<comment type="caution">
    <text evidence="2">The sequence shown here is derived from an EMBL/GenBank/DDBJ whole genome shotgun (WGS) entry which is preliminary data.</text>
</comment>
<protein>
    <recommendedName>
        <fullName evidence="1">Band 4.1 domain-containing protein</fullName>
    </recommendedName>
</protein>
<organism evidence="2 3">
    <name type="scientific">Myodes glareolus</name>
    <name type="common">Bank vole</name>
    <name type="synonym">Clethrionomys glareolus</name>
    <dbReference type="NCBI Taxonomy" id="447135"/>
    <lineage>
        <taxon>Eukaryota</taxon>
        <taxon>Metazoa</taxon>
        <taxon>Chordata</taxon>
        <taxon>Craniata</taxon>
        <taxon>Vertebrata</taxon>
        <taxon>Euteleostomi</taxon>
        <taxon>Mammalia</taxon>
        <taxon>Eutheria</taxon>
        <taxon>Euarchontoglires</taxon>
        <taxon>Glires</taxon>
        <taxon>Rodentia</taxon>
        <taxon>Myomorpha</taxon>
        <taxon>Muroidea</taxon>
        <taxon>Cricetidae</taxon>
        <taxon>Arvicolinae</taxon>
        <taxon>Myodes</taxon>
    </lineage>
</organism>
<dbReference type="CDD" id="cd17180">
    <property type="entry name" value="FERM_F0_KIND1"/>
    <property type="match status" value="1"/>
</dbReference>
<dbReference type="InterPro" id="IPR035963">
    <property type="entry name" value="FERM_2"/>
</dbReference>
<dbReference type="Gene3D" id="2.30.29.30">
    <property type="entry name" value="Pleckstrin-homology domain (PH domain)/Phosphotyrosine-binding domain (PTB)"/>
    <property type="match status" value="1"/>
</dbReference>
<dbReference type="GO" id="GO:0007229">
    <property type="term" value="P:integrin-mediated signaling pathway"/>
    <property type="evidence" value="ECO:0007669"/>
    <property type="project" value="InterPro"/>
</dbReference>
<accession>A0AAW0I028</accession>
<dbReference type="PANTHER" id="PTHR16160">
    <property type="entry name" value="FERMITIN 2-RELATED"/>
    <property type="match status" value="1"/>
</dbReference>
<evidence type="ECO:0000259" key="1">
    <source>
        <dbReference type="SMART" id="SM00295"/>
    </source>
</evidence>
<dbReference type="EMBL" id="JBBHLL010000262">
    <property type="protein sequence ID" value="KAK7807737.1"/>
    <property type="molecule type" value="Genomic_DNA"/>
</dbReference>
<feature type="domain" description="Band 4.1" evidence="1">
    <location>
        <begin position="92"/>
        <end position="600"/>
    </location>
</feature>
<dbReference type="InterPro" id="IPR019749">
    <property type="entry name" value="Band_41_domain"/>
</dbReference>
<dbReference type="GO" id="GO:0007160">
    <property type="term" value="P:cell-matrix adhesion"/>
    <property type="evidence" value="ECO:0007669"/>
    <property type="project" value="TreeGrafter"/>
</dbReference>
<dbReference type="SUPFAM" id="SSF47031">
    <property type="entry name" value="Second domain of FERM"/>
    <property type="match status" value="1"/>
</dbReference>
<dbReference type="SUPFAM" id="SSF50729">
    <property type="entry name" value="PH domain-like"/>
    <property type="match status" value="1"/>
</dbReference>
<dbReference type="AlphaFoldDB" id="A0AAW0I028"/>
<dbReference type="Proteomes" id="UP001488838">
    <property type="component" value="Unassembled WGS sequence"/>
</dbReference>
<dbReference type="FunFam" id="3.10.20.90:FF:000035">
    <property type="entry name" value="Fermitin family homolog 2 (Drosophila)"/>
    <property type="match status" value="1"/>
</dbReference>
<dbReference type="Pfam" id="PF00373">
    <property type="entry name" value="FERM_M"/>
    <property type="match status" value="2"/>
</dbReference>
<dbReference type="InterPro" id="IPR019748">
    <property type="entry name" value="FERM_central"/>
</dbReference>
<dbReference type="Gene3D" id="3.10.20.90">
    <property type="entry name" value="Phosphatidylinositol 3-kinase Catalytic Subunit, Chain A, domain 1"/>
    <property type="match status" value="2"/>
</dbReference>
<dbReference type="SMART" id="SM00295">
    <property type="entry name" value="B41"/>
    <property type="match status" value="1"/>
</dbReference>
<dbReference type="Pfam" id="PF18124">
    <property type="entry name" value="Kindlin_2_N"/>
    <property type="match status" value="1"/>
</dbReference>
<dbReference type="GO" id="GO:0005178">
    <property type="term" value="F:integrin binding"/>
    <property type="evidence" value="ECO:0007669"/>
    <property type="project" value="TreeGrafter"/>
</dbReference>
<dbReference type="GO" id="GO:0005925">
    <property type="term" value="C:focal adhesion"/>
    <property type="evidence" value="ECO:0007669"/>
    <property type="project" value="TreeGrafter"/>
</dbReference>
<dbReference type="InterPro" id="IPR011993">
    <property type="entry name" value="PH-like_dom_sf"/>
</dbReference>
<sequence length="670" mass="75366">MMSPGDFASASWELVVLVDRATEEQQQTEIKLRVSGDLHIGGVMLKLVEEMNIAQDWSDFALWWEQKRCWLLKTHWTLDKCGVQADAKLLFTPQHKMLRLRLPNAKTVRLRVSFSAVVFKAVADICKVLNIRRPEELSLLKPAGDYSKKKKKKDKSSKDSLMDDVLSLDSSSTSSGSPVSPGLYSKTMTPIYDPINGTPALSTMTWFGDSPLTEQNCSVLAVSQPPPSADVLADMFQPRSLVDKAKMNAGWLDSSRSLMEQNIQEDEQLLLRFKYYTFFDLNPKVGLEQYDAVRINQLYEQARWAVLLEEIDCTEEEMLIFAALQVVGMSAALLGGGGLQLSSGYHISKLSLCAEIQDFAAKSEVDEVEAALSSLEVTLEGGKADNTLEDITDIPKLADYLKLFRPKKLMLKGFKQYWFVFKDTSIAYFKNKELEQGEPIEKLNIRGKSFWRLAVASNAIQENSEPRCLSQRLLCGTWASRGEDQYARWMAACILASKGKTMADSSYQTEVFSILSFLKMKNRNTSPPAASSIESMDMNPECLVSPRCAKKHKSKQVLTCLLAARILEAHHNVAQMPLVEAKLQFIQAWQSLPEFGLTYYLVRFKVIHGLLFQVAIEFDQNVSIAFTCLSADCKIVHEYIGGYIFLSTRSKDQNETLDEDLFHKLTGGQD</sequence>
<evidence type="ECO:0000313" key="2">
    <source>
        <dbReference type="EMBL" id="KAK7807737.1"/>
    </source>
</evidence>
<reference evidence="2 3" key="1">
    <citation type="journal article" date="2023" name="bioRxiv">
        <title>Conserved and derived expression patterns and positive selection on dental genes reveal complex evolutionary context of ever-growing rodent molars.</title>
        <authorList>
            <person name="Calamari Z.T."/>
            <person name="Song A."/>
            <person name="Cohen E."/>
            <person name="Akter M."/>
            <person name="Roy R.D."/>
            <person name="Hallikas O."/>
            <person name="Christensen M.M."/>
            <person name="Li P."/>
            <person name="Marangoni P."/>
            <person name="Jernvall J."/>
            <person name="Klein O.D."/>
        </authorList>
    </citation>
    <scope>NUCLEOTIDE SEQUENCE [LARGE SCALE GENOMIC DNA]</scope>
    <source>
        <strain evidence="2">V071</strain>
    </source>
</reference>
<proteinExistence type="predicted"/>
<name>A0AAW0I028_MYOGA</name>
<keyword evidence="3" id="KW-1185">Reference proteome</keyword>
<dbReference type="InterPro" id="IPR037843">
    <property type="entry name" value="Kindlin/fermitin"/>
</dbReference>